<sequence length="88" mass="9832">MHIHKRMMMIVWDEPKRESNLEKHGLDFADLSEEFFLSSVVVPAKNGRHMAIGKLADGTIAVVFATLGTQGLSVISMRHASKKERAIL</sequence>
<reference evidence="1 2" key="1">
    <citation type="journal article" date="2011" name="J. Bacteriol.">
        <title>Complete genome sequence of the industrial strain Ketogulonicigenium vulgare WSH-001.</title>
        <authorList>
            <person name="Liu L."/>
            <person name="Li Y."/>
            <person name="Zhang J."/>
            <person name="Zhou Z."/>
            <person name="Liu J."/>
            <person name="Li X."/>
            <person name="Zhou J."/>
            <person name="Du G."/>
            <person name="Wang L."/>
            <person name="Chen J."/>
        </authorList>
    </citation>
    <scope>NUCLEOTIDE SEQUENCE [LARGE SCALE GENOMIC DNA]</scope>
    <source>
        <strain evidence="1 2">WSH-001</strain>
    </source>
</reference>
<dbReference type="Pfam" id="PF04365">
    <property type="entry name" value="BrnT_toxin"/>
    <property type="match status" value="1"/>
</dbReference>
<evidence type="ECO:0008006" key="3">
    <source>
        <dbReference type="Google" id="ProtNLM"/>
    </source>
</evidence>
<dbReference type="eggNOG" id="COG2929">
    <property type="taxonomic scope" value="Bacteria"/>
</dbReference>
<dbReference type="InterPro" id="IPR007460">
    <property type="entry name" value="BrnT_toxin"/>
</dbReference>
<dbReference type="HOGENOM" id="CLU_149290_2_1_5"/>
<dbReference type="InterPro" id="IPR038573">
    <property type="entry name" value="BrnT_sf"/>
</dbReference>
<dbReference type="Proteomes" id="UP000000692">
    <property type="component" value="Chromosome"/>
</dbReference>
<gene>
    <name evidence="1" type="ordered locus">KVU_0751</name>
</gene>
<name>F9Y4N3_KETVW</name>
<dbReference type="KEGG" id="kvl:KVU_0751"/>
<evidence type="ECO:0000313" key="1">
    <source>
        <dbReference type="EMBL" id="AEM40590.1"/>
    </source>
</evidence>
<dbReference type="PATRIC" id="fig|759362.5.peg.779"/>
<protein>
    <recommendedName>
        <fullName evidence="3">BrnT family toxin</fullName>
    </recommendedName>
</protein>
<proteinExistence type="predicted"/>
<keyword evidence="2" id="KW-1185">Reference proteome</keyword>
<dbReference type="AlphaFoldDB" id="F9Y4N3"/>
<dbReference type="EMBL" id="CP002018">
    <property type="protein sequence ID" value="AEM40590.1"/>
    <property type="molecule type" value="Genomic_DNA"/>
</dbReference>
<dbReference type="Gene3D" id="3.10.450.530">
    <property type="entry name" value="Ribonuclease toxin, BrnT, of type II toxin-antitoxin system"/>
    <property type="match status" value="1"/>
</dbReference>
<accession>F9Y4N3</accession>
<evidence type="ECO:0000313" key="2">
    <source>
        <dbReference type="Proteomes" id="UP000000692"/>
    </source>
</evidence>
<dbReference type="OrthoDB" id="839663at2"/>
<organism evidence="1 2">
    <name type="scientific">Ketogulonicigenium vulgare (strain WSH-001)</name>
    <dbReference type="NCBI Taxonomy" id="759362"/>
    <lineage>
        <taxon>Bacteria</taxon>
        <taxon>Pseudomonadati</taxon>
        <taxon>Pseudomonadota</taxon>
        <taxon>Alphaproteobacteria</taxon>
        <taxon>Rhodobacterales</taxon>
        <taxon>Roseobacteraceae</taxon>
        <taxon>Ketogulonicigenium</taxon>
    </lineage>
</organism>